<reference evidence="2 3" key="1">
    <citation type="submission" date="2016-09" db="EMBL/GenBank/DDBJ databases">
        <title>Genome Sequence of the Lactobacillus fermentum strain NCC2970 (CNCM I-5068).</title>
        <authorList>
            <person name="Barretto C."/>
            <person name="Ngom-Bru C."/>
            <person name="Genevaz A."/>
            <person name="Fournier C."/>
            <person name="Moine D."/>
            <person name="Kassam M."/>
            <person name="Iltis A."/>
            <person name="Sagory-Zalkind P."/>
            <person name="Faucherand G."/>
            <person name="Descombes P."/>
            <person name="Duboux S."/>
        </authorList>
    </citation>
    <scope>NUCLEOTIDE SEQUENCE [LARGE SCALE GENOMIC DNA]</scope>
    <source>
        <strain evidence="2 3">NCC2970</strain>
    </source>
</reference>
<evidence type="ECO:0000313" key="3">
    <source>
        <dbReference type="Proteomes" id="UP000094714"/>
    </source>
</evidence>
<dbReference type="PANTHER" id="PTHR30283">
    <property type="entry name" value="PEROXIDE STRESS RESPONSE PROTEIN YAAA"/>
    <property type="match status" value="1"/>
</dbReference>
<dbReference type="GO" id="GO:0005829">
    <property type="term" value="C:cytosol"/>
    <property type="evidence" value="ECO:0007669"/>
    <property type="project" value="TreeGrafter"/>
</dbReference>
<dbReference type="InterPro" id="IPR005583">
    <property type="entry name" value="YaaA"/>
</dbReference>
<evidence type="ECO:0000256" key="1">
    <source>
        <dbReference type="HAMAP-Rule" id="MF_00652"/>
    </source>
</evidence>
<dbReference type="Pfam" id="PF03883">
    <property type="entry name" value="H2O2_YaaD"/>
    <property type="match status" value="1"/>
</dbReference>
<dbReference type="PANTHER" id="PTHR30283:SF4">
    <property type="entry name" value="PEROXIDE STRESS RESISTANCE PROTEIN YAAA"/>
    <property type="match status" value="1"/>
</dbReference>
<dbReference type="AlphaFoldDB" id="A0A1D7ZUT6"/>
<evidence type="ECO:0000313" key="2">
    <source>
        <dbReference type="EMBL" id="AOR73643.1"/>
    </source>
</evidence>
<dbReference type="Proteomes" id="UP000094714">
    <property type="component" value="Chromosome"/>
</dbReference>
<dbReference type="NCBIfam" id="NF002543">
    <property type="entry name" value="PRK02101.1-4"/>
    <property type="match status" value="1"/>
</dbReference>
<organism evidence="2 3">
    <name type="scientific">Limosilactobacillus fermentum</name>
    <name type="common">Lactobacillus fermentum</name>
    <dbReference type="NCBI Taxonomy" id="1613"/>
    <lineage>
        <taxon>Bacteria</taxon>
        <taxon>Bacillati</taxon>
        <taxon>Bacillota</taxon>
        <taxon>Bacilli</taxon>
        <taxon>Lactobacillales</taxon>
        <taxon>Lactobacillaceae</taxon>
        <taxon>Limosilactobacillus</taxon>
    </lineage>
</organism>
<dbReference type="GO" id="GO:0033194">
    <property type="term" value="P:response to hydroperoxide"/>
    <property type="evidence" value="ECO:0007669"/>
    <property type="project" value="TreeGrafter"/>
</dbReference>
<dbReference type="RefSeq" id="WP_069775618.1">
    <property type="nucleotide sequence ID" value="NZ_CALYNG010000019.1"/>
</dbReference>
<dbReference type="HAMAP" id="MF_00652">
    <property type="entry name" value="UPF0246"/>
    <property type="match status" value="1"/>
</dbReference>
<dbReference type="EMBL" id="CP017151">
    <property type="protein sequence ID" value="AOR73643.1"/>
    <property type="molecule type" value="Genomic_DNA"/>
</dbReference>
<protein>
    <recommendedName>
        <fullName evidence="1">UPF0246 protein LACFE_CDS0163</fullName>
    </recommendedName>
</protein>
<proteinExistence type="inferred from homology"/>
<sequence>MKMIISPAKQMVSDDEPLVSPTPIRFPAQVTELMADLKSRTPAELQELWRCSDKLARENVARVQAFDLKRVGTPAVFAYAGIQYQSLGAGVLTDRGLQNLGQRLYILSGLYGLLGAFDDILPYRLEMGAKGEIAGAKNLYQYWGARLYQALFASGDLVVNLASKEYSKAITPYLTPADRWVTVLFKQEKNGRLVQQATAAKQARGSLVRYLALENEPTLATIKAFTVGGYRYRADLSTEAEYVFVKD</sequence>
<gene>
    <name evidence="2" type="ORF">LACFE_CDS0163</name>
</gene>
<dbReference type="PATRIC" id="fig|1613.112.peg.173"/>
<name>A0A1D7ZUT6_LIMFE</name>
<accession>A0A1D7ZUT6</accession>
<comment type="similarity">
    <text evidence="1">Belongs to the UPF0246 family.</text>
</comment>